<dbReference type="PROSITE" id="PS50948">
    <property type="entry name" value="PAN"/>
    <property type="match status" value="1"/>
</dbReference>
<dbReference type="EMBL" id="BRXU01000019">
    <property type="protein sequence ID" value="GLC57560.1"/>
    <property type="molecule type" value="Genomic_DNA"/>
</dbReference>
<evidence type="ECO:0000313" key="15">
    <source>
        <dbReference type="EMBL" id="GLC57560.1"/>
    </source>
</evidence>
<feature type="compositionally biased region" description="Low complexity" evidence="10">
    <location>
        <begin position="1114"/>
        <end position="1147"/>
    </location>
</feature>
<feature type="domain" description="Rhodanese" evidence="12">
    <location>
        <begin position="1333"/>
        <end position="1349"/>
    </location>
</feature>
<feature type="domain" description="Apple" evidence="14">
    <location>
        <begin position="2203"/>
        <end position="2288"/>
    </location>
</feature>
<keyword evidence="5" id="KW-1133">Transmembrane helix</keyword>
<feature type="compositionally biased region" description="Pro residues" evidence="10">
    <location>
        <begin position="1660"/>
        <end position="1716"/>
    </location>
</feature>
<evidence type="ECO:0000256" key="9">
    <source>
        <dbReference type="ARBA" id="ARBA00023180"/>
    </source>
</evidence>
<dbReference type="InterPro" id="IPR001190">
    <property type="entry name" value="SRCR"/>
</dbReference>
<dbReference type="PROSITE" id="PS50231">
    <property type="entry name" value="RICIN_B_LECTIN"/>
    <property type="match status" value="1"/>
</dbReference>
<evidence type="ECO:0000256" key="10">
    <source>
        <dbReference type="SAM" id="MobiDB-lite"/>
    </source>
</evidence>
<dbReference type="SUPFAM" id="SSF56487">
    <property type="entry name" value="SRCR-like"/>
    <property type="match status" value="3"/>
</dbReference>
<feature type="region of interest" description="Disordered" evidence="10">
    <location>
        <begin position="368"/>
        <end position="492"/>
    </location>
</feature>
<protein>
    <submittedName>
        <fullName evidence="15">AGAP004118-PA</fullName>
    </submittedName>
</protein>
<keyword evidence="7" id="KW-1015">Disulfide bond</keyword>
<dbReference type="InterPro" id="IPR001763">
    <property type="entry name" value="Rhodanese-like_dom"/>
</dbReference>
<feature type="compositionally biased region" description="Low complexity" evidence="10">
    <location>
        <begin position="475"/>
        <end position="492"/>
    </location>
</feature>
<dbReference type="FunFam" id="3.10.250.10:FF:000007">
    <property type="entry name" value="Soluble scavenger receptor cysteine-rich domain-containing protein SSC5D"/>
    <property type="match status" value="1"/>
</dbReference>
<feature type="compositionally biased region" description="Polar residues" evidence="10">
    <location>
        <begin position="457"/>
        <end position="474"/>
    </location>
</feature>
<feature type="compositionally biased region" description="Polar residues" evidence="10">
    <location>
        <begin position="415"/>
        <end position="437"/>
    </location>
</feature>
<feature type="region of interest" description="Disordered" evidence="10">
    <location>
        <begin position="680"/>
        <end position="700"/>
    </location>
</feature>
<feature type="compositionally biased region" description="Basic and acidic residues" evidence="10">
    <location>
        <begin position="610"/>
        <end position="622"/>
    </location>
</feature>
<evidence type="ECO:0000256" key="3">
    <source>
        <dbReference type="ARBA" id="ARBA00022729"/>
    </source>
</evidence>
<evidence type="ECO:0000256" key="1">
    <source>
        <dbReference type="ARBA" id="ARBA00004167"/>
    </source>
</evidence>
<dbReference type="InterPro" id="IPR036772">
    <property type="entry name" value="SRCR-like_dom_sf"/>
</dbReference>
<feature type="domain" description="SRCR" evidence="13">
    <location>
        <begin position="1289"/>
        <end position="1393"/>
    </location>
</feature>
<comment type="subcellular location">
    <subcellularLocation>
        <location evidence="1">Membrane</location>
        <topology evidence="1">Single-pass membrane protein</topology>
    </subcellularLocation>
</comment>
<keyword evidence="4" id="KW-0677">Repeat</keyword>
<dbReference type="PANTHER" id="PTHR19331">
    <property type="entry name" value="SCAVENGER RECEPTOR DOMAIN-CONTAINING"/>
    <property type="match status" value="1"/>
</dbReference>
<keyword evidence="2" id="KW-0812">Transmembrane</keyword>
<dbReference type="InterPro" id="IPR035992">
    <property type="entry name" value="Ricin_B-like_lectins"/>
</dbReference>
<dbReference type="InterPro" id="IPR016187">
    <property type="entry name" value="CTDL_fold"/>
</dbReference>
<feature type="domain" description="SRCR" evidence="13">
    <location>
        <begin position="1547"/>
        <end position="1658"/>
    </location>
</feature>
<evidence type="ECO:0000256" key="6">
    <source>
        <dbReference type="ARBA" id="ARBA00023136"/>
    </source>
</evidence>
<proteinExistence type="predicted"/>
<evidence type="ECO:0000256" key="7">
    <source>
        <dbReference type="ARBA" id="ARBA00023157"/>
    </source>
</evidence>
<dbReference type="PROSITE" id="PS50287">
    <property type="entry name" value="SRCR_2"/>
    <property type="match status" value="3"/>
</dbReference>
<evidence type="ECO:0000259" key="11">
    <source>
        <dbReference type="PROSITE" id="PS50041"/>
    </source>
</evidence>
<feature type="compositionally biased region" description="Polar residues" evidence="10">
    <location>
        <begin position="379"/>
        <end position="404"/>
    </location>
</feature>
<feature type="compositionally biased region" description="Polar residues" evidence="10">
    <location>
        <begin position="521"/>
        <end position="567"/>
    </location>
</feature>
<dbReference type="FunFam" id="3.10.250.10:FF:000016">
    <property type="entry name" value="Scavenger receptor cysteine-rich protein type 12"/>
    <property type="match status" value="1"/>
</dbReference>
<evidence type="ECO:0000259" key="14">
    <source>
        <dbReference type="PROSITE" id="PS50948"/>
    </source>
</evidence>
<dbReference type="PROSITE" id="PS50206">
    <property type="entry name" value="RHODANESE_3"/>
    <property type="match status" value="1"/>
</dbReference>
<gene>
    <name evidence="15" type="primary">PLEST002731</name>
    <name evidence="15" type="ORF">PLESTB_001240500</name>
</gene>
<feature type="compositionally biased region" description="Basic and acidic residues" evidence="10">
    <location>
        <begin position="405"/>
        <end position="414"/>
    </location>
</feature>
<evidence type="ECO:0000256" key="5">
    <source>
        <dbReference type="ARBA" id="ARBA00022989"/>
    </source>
</evidence>
<keyword evidence="8" id="KW-0675">Receptor</keyword>
<feature type="region of interest" description="Disordered" evidence="10">
    <location>
        <begin position="1656"/>
        <end position="1720"/>
    </location>
</feature>
<comment type="caution">
    <text evidence="15">The sequence shown here is derived from an EMBL/GenBank/DDBJ whole genome shotgun (WGS) entry which is preliminary data.</text>
</comment>
<keyword evidence="3" id="KW-0732">Signal</keyword>
<feature type="compositionally biased region" description="Pro residues" evidence="10">
    <location>
        <begin position="1047"/>
        <end position="1102"/>
    </location>
</feature>
<accession>A0A9W6BTE4</accession>
<name>A0A9W6BTE4_9CHLO</name>
<dbReference type="PANTHER" id="PTHR19331:SF465">
    <property type="entry name" value="EGG PEPTIDE SPERACT RECEPTOR"/>
    <property type="match status" value="1"/>
</dbReference>
<feature type="region of interest" description="Disordered" evidence="10">
    <location>
        <begin position="521"/>
        <end position="629"/>
    </location>
</feature>
<dbReference type="SMART" id="SM00034">
    <property type="entry name" value="CLECT"/>
    <property type="match status" value="1"/>
</dbReference>
<dbReference type="InterPro" id="IPR016186">
    <property type="entry name" value="C-type_lectin-like/link_sf"/>
</dbReference>
<dbReference type="PRINTS" id="PR00258">
    <property type="entry name" value="SPERACTRCPTR"/>
</dbReference>
<dbReference type="Pfam" id="PF00059">
    <property type="entry name" value="Lectin_C"/>
    <property type="match status" value="1"/>
</dbReference>
<dbReference type="Proteomes" id="UP001165080">
    <property type="component" value="Unassembled WGS sequence"/>
</dbReference>
<dbReference type="Pfam" id="PF00530">
    <property type="entry name" value="SRCR"/>
    <property type="match status" value="3"/>
</dbReference>
<organism evidence="15 16">
    <name type="scientific">Pleodorina starrii</name>
    <dbReference type="NCBI Taxonomy" id="330485"/>
    <lineage>
        <taxon>Eukaryota</taxon>
        <taxon>Viridiplantae</taxon>
        <taxon>Chlorophyta</taxon>
        <taxon>core chlorophytes</taxon>
        <taxon>Chlorophyceae</taxon>
        <taxon>CS clade</taxon>
        <taxon>Chlamydomonadales</taxon>
        <taxon>Volvocaceae</taxon>
        <taxon>Pleodorina</taxon>
    </lineage>
</organism>
<dbReference type="SUPFAM" id="SSF50370">
    <property type="entry name" value="Ricin B-like lectins"/>
    <property type="match status" value="1"/>
</dbReference>
<dbReference type="PRINTS" id="PR01217">
    <property type="entry name" value="PRICHEXTENSN"/>
</dbReference>
<dbReference type="SUPFAM" id="SSF56436">
    <property type="entry name" value="C-type lectin-like"/>
    <property type="match status" value="1"/>
</dbReference>
<feature type="compositionally biased region" description="Low complexity" evidence="10">
    <location>
        <begin position="593"/>
        <end position="609"/>
    </location>
</feature>
<reference evidence="15 16" key="1">
    <citation type="journal article" date="2023" name="Commun. Biol.">
        <title>Reorganization of the ancestral sex-determining regions during the evolution of trioecy in Pleodorina starrii.</title>
        <authorList>
            <person name="Takahashi K."/>
            <person name="Suzuki S."/>
            <person name="Kawai-Toyooka H."/>
            <person name="Yamamoto K."/>
            <person name="Hamaji T."/>
            <person name="Ootsuki R."/>
            <person name="Yamaguchi H."/>
            <person name="Kawachi M."/>
            <person name="Higashiyama T."/>
            <person name="Nozaki H."/>
        </authorList>
    </citation>
    <scope>NUCLEOTIDE SEQUENCE [LARGE SCALE GENOMIC DNA]</scope>
    <source>
        <strain evidence="15 16">NIES-4479</strain>
    </source>
</reference>
<dbReference type="PROSITE" id="PS50041">
    <property type="entry name" value="C_TYPE_LECTIN_2"/>
    <property type="match status" value="1"/>
</dbReference>
<dbReference type="CDD" id="cd00037">
    <property type="entry name" value="CLECT"/>
    <property type="match status" value="1"/>
</dbReference>
<feature type="domain" description="C-type lectin" evidence="11">
    <location>
        <begin position="809"/>
        <end position="911"/>
    </location>
</feature>
<evidence type="ECO:0000259" key="13">
    <source>
        <dbReference type="PROSITE" id="PS50287"/>
    </source>
</evidence>
<dbReference type="InterPro" id="IPR003609">
    <property type="entry name" value="Pan_app"/>
</dbReference>
<dbReference type="CDD" id="cd00161">
    <property type="entry name" value="beta-trefoil_Ricin-like"/>
    <property type="match status" value="1"/>
</dbReference>
<sequence length="2292" mass="245366">MKVLLAKLPLFGRSSLGIAAAAGSMSMSNIRARLAVAIALLAASLSATHAFYECSWFDQVPQWGTRRDPVSEAYYQVVGPSRLDPRSLNDSSRLRPADISKGWQHCGPLEPDVVNQISIISLDTSRNSRICKIDIRTRGGQSYSFGQHCPFGVPQQMDIFPGERILRVSLAFQDLPEDSYRRNTVTLGSLCIITTFGGVLRSGKASCDTAVTVREPNSGILAGIGGATRLDDTGAEYINNLFFIFHPWPERVIYDINSYKFLRPAPEQSISVQDECSGNKQFCRFADTDTRVTCSLRVERSETFSVTSSDSVSLSFGVSSSSSLTRGLTQGKETGQTVQVGLTKTQTTGQESGVSFTTSAQQGVEVAEGVTVTKEDTTSVELNEGLSTTSHWSESQSAATTRSFARTDSRETTNSREVSNTQEYSRGRTQSESNMVGTSDTISSEISDSESFERTASRSQELSQTQETSATRGHTASTSSSVTSGVSSQTTVGVSVSKEAGIPFIGRAEVTGSFEQSFGASMETSTSVGQEHSASLTNTMSSGSSRGFQESVGTTRGRTATSGQSRTTSRERTVGTEVSESFTSSNTMSQGWSETFGTSTTQEESFSSERTSERGGSEERTRSVGYGKSSTISNAIDRSKTLSLVSTREASETAETSLEIANAVEQTTATTENTFRQVMEEKSQSNEASVTNGTERTNGTEYSISSTIGIDRSVEFNPDKYSVRMWLTYEEYKDMPFRATALLYTRGLGGAIPIPVSGILNGRFSSARFFVDNTIRPECGGPTASQITQTVVLMNDLSKKWLLGLNPTSYRNAQDFCANLGGNLVSLNSATKTSELLRLIHARPEIRTRGFTPFLWAGGLSDLSTRKWRWLDGSSEWGFDDLGRIWTNWDTRVRGDSPCLSFSNATGTWSDRAPCDSSTASNLAFVCEVKAAGCGIGRAGVAPNQCKMCSGPNEYSNRPNLPECLTCSSPGVVKDVDGNGLNEACVCRRGSAGDPTTARGCTPCRNNTFADVEGLTNCLQCNGLAKDDGSSLAGNVACIPWPPPAPPSPPPSPPLPPSPMPPPPSPNPPSPRPPSPKPPSPKPPSPKPPPPKPPKPPSPSPPSTAAARHRNLLATSSSSSTGSSIATTTTSATPAASKPSSAVAVAGRSNAKPLPRRQRRSLLPENWSSSSALPSALYDASCSTIFVALSGLRNQSTSACSSLIEGNAAVANLVSPKAEDCPSNTTVYACISELGPYVTRLVEKRCCAQLAQVVELWRPPAAVCLLPNFIPFRHTFGFYHAAAKCENHVMLLNGWPDGSSGRVEIFHNGELGTVCDDAWDDDDARVVCRELGYDGGYAEWGGAFGPGFEWQPIWMHRVGCRGNESRLADCPIYQSEWGKHTCSHWEDAGVTCFKCPDCPSEGKPRLAVNQTSAATVTAPGVGLVPRWSAGRLEVWHNLNWGTVCSDWWHRVNSEVSCRALGFHTGCVVDPSSFNQTATDEPACTTRDAASLIAPSTPATASIWLDNVDCYGDETGLAACERNAWGYHDCKHNQDVYLKCTNHPQGFVRLVDGRASLQGPSSVVGRLEIMSNNTFRSFCPDNFTDREATVACRYMGWAAGAVEAGNVTDFIAPLGVPAVNTLVRCSGAESNLLSCTWTTPVTPPSCPDGRRSFINLRCFNPSPPPPPPSPRPPTPPLPPSPNPPLPPSPPPVPPPPSPPRPPSPRPPSPPSPPPSPPSVEVCLQTTTEYGSAPGRSPGCSADWFSGYSTTELRCPPNTYVTRVVQTMGRAFNIWYGVVQVTISCSNGATSVGPLPATISGAVTGVNTTLTYSSNSGFRAVSGFVGCHTDRLDWESTPTSSSTQPIIFQCANADERISHIRIGTGNLVNSWRFCCSRPSNISCPFSSVPAGSYQRSCNGCTLVGCVLTCQQCAPNPAGTPSRLNLFDCRAGWSIENFSGQLRCAPYGDGGPAAWVTQPGTGRAVQVPSPSSGTAVVAPVAVQSESLSQMWHVKVVDSAAAAHTLHPIGNSSLCWDVTGQQTGNGVPVILHPCQDGGLLPHRQWLAVRSCTAGQVHLVARHSGKCLDINVASGATQQSDCNWGVRQRFTIRGANQPGQVVEPVFVTTAPTQFTCSGDTAVPFRPPSPPPTIPRGASWACYPQTDIAGIDIRSVQTANMDACREECFREPTCIFSVRTNDGFCYLKRNPVLGSSGANGFNAFVNSTCWMRANRGNFFCVDTWDINGDHSDTQNCQVTFTGYSLDQCAAACQASTSCRFFVRLQQSGNCVLKKNPMRGGCGSSRYDTAIDKTCFQVY</sequence>
<keyword evidence="6" id="KW-0472">Membrane</keyword>
<dbReference type="OrthoDB" id="540863at2759"/>
<dbReference type="Gene3D" id="3.10.100.10">
    <property type="entry name" value="Mannose-Binding Protein A, subunit A"/>
    <property type="match status" value="1"/>
</dbReference>
<evidence type="ECO:0000256" key="2">
    <source>
        <dbReference type="ARBA" id="ARBA00022692"/>
    </source>
</evidence>
<keyword evidence="16" id="KW-1185">Reference proteome</keyword>
<dbReference type="Gene3D" id="3.10.250.10">
    <property type="entry name" value="SRCR-like domain"/>
    <property type="match status" value="3"/>
</dbReference>
<dbReference type="InterPro" id="IPR001304">
    <property type="entry name" value="C-type_lectin-like"/>
</dbReference>
<keyword evidence="9" id="KW-0325">Glycoprotein</keyword>
<feature type="compositionally biased region" description="Polar residues" evidence="10">
    <location>
        <begin position="576"/>
        <end position="592"/>
    </location>
</feature>
<feature type="domain" description="SRCR" evidence="13">
    <location>
        <begin position="1421"/>
        <end position="1540"/>
    </location>
</feature>
<feature type="compositionally biased region" description="Polar residues" evidence="10">
    <location>
        <begin position="685"/>
        <end position="700"/>
    </location>
</feature>
<evidence type="ECO:0000313" key="16">
    <source>
        <dbReference type="Proteomes" id="UP001165080"/>
    </source>
</evidence>
<evidence type="ECO:0000256" key="8">
    <source>
        <dbReference type="ARBA" id="ARBA00023170"/>
    </source>
</evidence>
<feature type="region of interest" description="Disordered" evidence="10">
    <location>
        <begin position="1047"/>
        <end position="1170"/>
    </location>
</feature>
<evidence type="ECO:0000256" key="4">
    <source>
        <dbReference type="ARBA" id="ARBA00022737"/>
    </source>
</evidence>
<evidence type="ECO:0000259" key="12">
    <source>
        <dbReference type="PROSITE" id="PS50206"/>
    </source>
</evidence>
<dbReference type="SMART" id="SM00202">
    <property type="entry name" value="SR"/>
    <property type="match status" value="3"/>
</dbReference>
<dbReference type="GO" id="GO:0016020">
    <property type="term" value="C:membrane"/>
    <property type="evidence" value="ECO:0007669"/>
    <property type="project" value="UniProtKB-SubCell"/>
</dbReference>
<dbReference type="Gene3D" id="2.80.10.50">
    <property type="match status" value="1"/>
</dbReference>